<reference evidence="2 3" key="1">
    <citation type="submission" date="2017-09" db="EMBL/GenBank/DDBJ databases">
        <authorList>
            <person name="Ehlers B."/>
            <person name="Leendertz F.H."/>
        </authorList>
    </citation>
    <scope>NUCLEOTIDE SEQUENCE [LARGE SCALE GENOMIC DNA]</scope>
    <source>
        <strain evidence="2 3">CGMCC 1.05381</strain>
    </source>
</reference>
<protein>
    <submittedName>
        <fullName evidence="2">Uncharacterized protein</fullName>
    </submittedName>
</protein>
<feature type="transmembrane region" description="Helical" evidence="1">
    <location>
        <begin position="89"/>
        <end position="111"/>
    </location>
</feature>
<dbReference type="Proteomes" id="UP000219440">
    <property type="component" value="Unassembled WGS sequence"/>
</dbReference>
<evidence type="ECO:0000256" key="1">
    <source>
        <dbReference type="SAM" id="Phobius"/>
    </source>
</evidence>
<evidence type="ECO:0000313" key="3">
    <source>
        <dbReference type="Proteomes" id="UP000219440"/>
    </source>
</evidence>
<dbReference type="RefSeq" id="WP_097060569.1">
    <property type="nucleotide sequence ID" value="NZ_BMLC01000001.1"/>
</dbReference>
<keyword evidence="1" id="KW-0812">Transmembrane</keyword>
<keyword evidence="3" id="KW-1185">Reference proteome</keyword>
<organism evidence="2 3">
    <name type="scientific">Salinibacterium xinjiangense</name>
    <dbReference type="NCBI Taxonomy" id="386302"/>
    <lineage>
        <taxon>Bacteria</taxon>
        <taxon>Bacillati</taxon>
        <taxon>Actinomycetota</taxon>
        <taxon>Actinomycetes</taxon>
        <taxon>Micrococcales</taxon>
        <taxon>Microbacteriaceae</taxon>
        <taxon>Salinibacterium</taxon>
    </lineage>
</organism>
<gene>
    <name evidence="2" type="ORF">SAMN06296378_1448</name>
</gene>
<dbReference type="AlphaFoldDB" id="A0A2C8ZJ92"/>
<dbReference type="EMBL" id="OCST01000003">
    <property type="protein sequence ID" value="SOE64801.1"/>
    <property type="molecule type" value="Genomic_DNA"/>
</dbReference>
<feature type="transmembrane region" description="Helical" evidence="1">
    <location>
        <begin position="12"/>
        <end position="31"/>
    </location>
</feature>
<sequence length="116" mass="12896">MIIVMWRRWGPLGLVFLVFGFLVWVGVSALLRQQLHTTSVTGWWDVGALVFGFGIGAIANWFFAVMVVEPKLDRPNAFPKVASSTLFFLPLRHWSLAIVAVGVVFLIPNLIEVISG</sequence>
<accession>A0A2C8ZJ92</accession>
<proteinExistence type="predicted"/>
<evidence type="ECO:0000313" key="2">
    <source>
        <dbReference type="EMBL" id="SOE64801.1"/>
    </source>
</evidence>
<keyword evidence="1" id="KW-1133">Transmembrane helix</keyword>
<name>A0A2C8ZJ92_9MICO</name>
<feature type="transmembrane region" description="Helical" evidence="1">
    <location>
        <begin position="43"/>
        <end position="68"/>
    </location>
</feature>
<keyword evidence="1" id="KW-0472">Membrane</keyword>